<dbReference type="AlphaFoldDB" id="A0A645IUR4"/>
<dbReference type="PANTHER" id="PTHR38445:SF6">
    <property type="entry name" value="GNTR-FAMILY TRANSCRIPTIONAL REGULATOR"/>
    <property type="match status" value="1"/>
</dbReference>
<sequence length="122" mass="14060">MNWSFQTDRPIYLQLKEQIKMMIVSGTYPAGFKLPSVRDLAFEASVNPNTLQKALSELERDGLVFSQRTSGRYVTEDENMISIAKNELAKEQIMEFFEKMKSIGYDKDATVSLIETTYKEMN</sequence>
<organism evidence="5">
    <name type="scientific">bioreactor metagenome</name>
    <dbReference type="NCBI Taxonomy" id="1076179"/>
    <lineage>
        <taxon>unclassified sequences</taxon>
        <taxon>metagenomes</taxon>
        <taxon>ecological metagenomes</taxon>
    </lineage>
</organism>
<name>A0A645IUR4_9ZZZZ</name>
<feature type="domain" description="HTH gntR-type" evidence="4">
    <location>
        <begin position="9"/>
        <end position="77"/>
    </location>
</feature>
<keyword evidence="2" id="KW-0238">DNA-binding</keyword>
<gene>
    <name evidence="5" type="ORF">SDC9_202584</name>
</gene>
<dbReference type="Gene3D" id="1.10.10.10">
    <property type="entry name" value="Winged helix-like DNA-binding domain superfamily/Winged helix DNA-binding domain"/>
    <property type="match status" value="1"/>
</dbReference>
<evidence type="ECO:0000259" key="4">
    <source>
        <dbReference type="PROSITE" id="PS50949"/>
    </source>
</evidence>
<evidence type="ECO:0000256" key="1">
    <source>
        <dbReference type="ARBA" id="ARBA00023015"/>
    </source>
</evidence>
<dbReference type="SUPFAM" id="SSF46785">
    <property type="entry name" value="Winged helix' DNA-binding domain"/>
    <property type="match status" value="1"/>
</dbReference>
<dbReference type="PANTHER" id="PTHR38445">
    <property type="entry name" value="HTH-TYPE TRANSCRIPTIONAL REPRESSOR YTRA"/>
    <property type="match status" value="1"/>
</dbReference>
<evidence type="ECO:0000313" key="5">
    <source>
        <dbReference type="EMBL" id="MPN54906.1"/>
    </source>
</evidence>
<evidence type="ECO:0000256" key="3">
    <source>
        <dbReference type="ARBA" id="ARBA00023163"/>
    </source>
</evidence>
<dbReference type="InterPro" id="IPR000524">
    <property type="entry name" value="Tscrpt_reg_HTH_GntR"/>
</dbReference>
<reference evidence="5" key="1">
    <citation type="submission" date="2019-08" db="EMBL/GenBank/DDBJ databases">
        <authorList>
            <person name="Kucharzyk K."/>
            <person name="Murdoch R.W."/>
            <person name="Higgins S."/>
            <person name="Loffler F."/>
        </authorList>
    </citation>
    <scope>NUCLEOTIDE SEQUENCE</scope>
</reference>
<keyword evidence="3" id="KW-0804">Transcription</keyword>
<keyword evidence="1" id="KW-0805">Transcription regulation</keyword>
<proteinExistence type="predicted"/>
<dbReference type="Pfam" id="PF00392">
    <property type="entry name" value="GntR"/>
    <property type="match status" value="1"/>
</dbReference>
<dbReference type="GO" id="GO:0003677">
    <property type="term" value="F:DNA binding"/>
    <property type="evidence" value="ECO:0007669"/>
    <property type="project" value="UniProtKB-KW"/>
</dbReference>
<dbReference type="SMART" id="SM00345">
    <property type="entry name" value="HTH_GNTR"/>
    <property type="match status" value="1"/>
</dbReference>
<comment type="caution">
    <text evidence="5">The sequence shown here is derived from an EMBL/GenBank/DDBJ whole genome shotgun (WGS) entry which is preliminary data.</text>
</comment>
<protein>
    <recommendedName>
        <fullName evidence="4">HTH gntR-type domain-containing protein</fullName>
    </recommendedName>
</protein>
<evidence type="ECO:0000256" key="2">
    <source>
        <dbReference type="ARBA" id="ARBA00023125"/>
    </source>
</evidence>
<dbReference type="CDD" id="cd07377">
    <property type="entry name" value="WHTH_GntR"/>
    <property type="match status" value="1"/>
</dbReference>
<accession>A0A645IUR4</accession>
<dbReference type="GO" id="GO:0003700">
    <property type="term" value="F:DNA-binding transcription factor activity"/>
    <property type="evidence" value="ECO:0007669"/>
    <property type="project" value="InterPro"/>
</dbReference>
<dbReference type="PROSITE" id="PS50949">
    <property type="entry name" value="HTH_GNTR"/>
    <property type="match status" value="1"/>
</dbReference>
<dbReference type="InterPro" id="IPR036388">
    <property type="entry name" value="WH-like_DNA-bd_sf"/>
</dbReference>
<dbReference type="InterPro" id="IPR036390">
    <property type="entry name" value="WH_DNA-bd_sf"/>
</dbReference>
<dbReference type="EMBL" id="VSSQ01123598">
    <property type="protein sequence ID" value="MPN54906.1"/>
    <property type="molecule type" value="Genomic_DNA"/>
</dbReference>